<gene>
    <name evidence="7" type="ORF">IAC35_07670</name>
</gene>
<dbReference type="PANTHER" id="PTHR32060">
    <property type="entry name" value="TAIL-SPECIFIC PROTEASE"/>
    <property type="match status" value="1"/>
</dbReference>
<dbReference type="SUPFAM" id="SSF52096">
    <property type="entry name" value="ClpP/crotonase"/>
    <property type="match status" value="1"/>
</dbReference>
<evidence type="ECO:0000259" key="6">
    <source>
        <dbReference type="PROSITE" id="PS50106"/>
    </source>
</evidence>
<dbReference type="GO" id="GO:0004175">
    <property type="term" value="F:endopeptidase activity"/>
    <property type="evidence" value="ECO:0007669"/>
    <property type="project" value="TreeGrafter"/>
</dbReference>
<dbReference type="InterPro" id="IPR036034">
    <property type="entry name" value="PDZ_sf"/>
</dbReference>
<dbReference type="PANTHER" id="PTHR32060:SF30">
    <property type="entry name" value="CARBOXY-TERMINAL PROCESSING PROTEASE CTPA"/>
    <property type="match status" value="1"/>
</dbReference>
<dbReference type="SMART" id="SM00245">
    <property type="entry name" value="TSPc"/>
    <property type="match status" value="1"/>
</dbReference>
<dbReference type="Pfam" id="PF03572">
    <property type="entry name" value="Peptidase_S41"/>
    <property type="match status" value="1"/>
</dbReference>
<dbReference type="AlphaFoldDB" id="A0A9D1GP30"/>
<reference evidence="7" key="1">
    <citation type="submission" date="2020-10" db="EMBL/GenBank/DDBJ databases">
        <authorList>
            <person name="Gilroy R."/>
        </authorList>
    </citation>
    <scope>NUCLEOTIDE SEQUENCE</scope>
    <source>
        <strain evidence="7">ChiHecec2B26-709</strain>
    </source>
</reference>
<dbReference type="GO" id="GO:0006508">
    <property type="term" value="P:proteolysis"/>
    <property type="evidence" value="ECO:0007669"/>
    <property type="project" value="UniProtKB-KW"/>
</dbReference>
<dbReference type="SUPFAM" id="SSF50156">
    <property type="entry name" value="PDZ domain-like"/>
    <property type="match status" value="1"/>
</dbReference>
<evidence type="ECO:0000256" key="2">
    <source>
        <dbReference type="ARBA" id="ARBA00022670"/>
    </source>
</evidence>
<dbReference type="Gene3D" id="2.30.42.10">
    <property type="match status" value="1"/>
</dbReference>
<organism evidence="7 8">
    <name type="scientific">Candidatus Cryptobacteroides merdipullorum</name>
    <dbReference type="NCBI Taxonomy" id="2840771"/>
    <lineage>
        <taxon>Bacteria</taxon>
        <taxon>Pseudomonadati</taxon>
        <taxon>Bacteroidota</taxon>
        <taxon>Bacteroidia</taxon>
        <taxon>Bacteroidales</taxon>
        <taxon>Candidatus Cryptobacteroides</taxon>
    </lineage>
</organism>
<dbReference type="Gene3D" id="3.90.226.10">
    <property type="entry name" value="2-enoyl-CoA Hydratase, Chain A, domain 1"/>
    <property type="match status" value="1"/>
</dbReference>
<protein>
    <submittedName>
        <fullName evidence="7">S41 family peptidase</fullName>
    </submittedName>
</protein>
<dbReference type="EMBL" id="DVLC01000138">
    <property type="protein sequence ID" value="HIT47715.1"/>
    <property type="molecule type" value="Genomic_DNA"/>
</dbReference>
<keyword evidence="3 5" id="KW-0378">Hydrolase</keyword>
<evidence type="ECO:0000256" key="4">
    <source>
        <dbReference type="ARBA" id="ARBA00022825"/>
    </source>
</evidence>
<proteinExistence type="inferred from homology"/>
<evidence type="ECO:0000313" key="8">
    <source>
        <dbReference type="Proteomes" id="UP000886881"/>
    </source>
</evidence>
<dbReference type="NCBIfam" id="TIGR00225">
    <property type="entry name" value="prc"/>
    <property type="match status" value="1"/>
</dbReference>
<dbReference type="GO" id="GO:0030288">
    <property type="term" value="C:outer membrane-bounded periplasmic space"/>
    <property type="evidence" value="ECO:0007669"/>
    <property type="project" value="TreeGrafter"/>
</dbReference>
<name>A0A9D1GP30_9BACT</name>
<keyword evidence="2 5" id="KW-0645">Protease</keyword>
<dbReference type="SMART" id="SM00228">
    <property type="entry name" value="PDZ"/>
    <property type="match status" value="1"/>
</dbReference>
<evidence type="ECO:0000256" key="5">
    <source>
        <dbReference type="RuleBase" id="RU004404"/>
    </source>
</evidence>
<accession>A0A9D1GP30</accession>
<dbReference type="Gene3D" id="3.30.750.44">
    <property type="match status" value="1"/>
</dbReference>
<comment type="similarity">
    <text evidence="1 5">Belongs to the peptidase S41A family.</text>
</comment>
<dbReference type="InterPro" id="IPR005151">
    <property type="entry name" value="Tail-specific_protease"/>
</dbReference>
<dbReference type="Proteomes" id="UP000886881">
    <property type="component" value="Unassembled WGS sequence"/>
</dbReference>
<evidence type="ECO:0000256" key="1">
    <source>
        <dbReference type="ARBA" id="ARBA00009179"/>
    </source>
</evidence>
<keyword evidence="4 5" id="KW-0720">Serine protease</keyword>
<evidence type="ECO:0000313" key="7">
    <source>
        <dbReference type="EMBL" id="HIT47715.1"/>
    </source>
</evidence>
<dbReference type="Pfam" id="PF13180">
    <property type="entry name" value="PDZ_2"/>
    <property type="match status" value="1"/>
</dbReference>
<dbReference type="GO" id="GO:0007165">
    <property type="term" value="P:signal transduction"/>
    <property type="evidence" value="ECO:0007669"/>
    <property type="project" value="TreeGrafter"/>
</dbReference>
<dbReference type="CDD" id="cd07560">
    <property type="entry name" value="Peptidase_S41_CPP"/>
    <property type="match status" value="1"/>
</dbReference>
<sequence length="505" mass="56010">MKRSYLAALLGVAIGVLATLAFQKFSGRSGLMDVGRNWHKVELILGSIDENYVDSVDHKKVTDAIAAAALSALDPHSVYMLPRTLEASEEDLAGNFDGIGIQFNVPNDTAVVIEVIPGGPSEKIGLQPGDRLIKVDTTVIAGVRFPQDSMVRRIKGKAGSKVTVTVRRGDETIPFEITRGKIPTHSVDAAFMVDDTTGYIRLSKFSRTTAQEFMISGTELLAKGMKRLILDLRNNSGGFLDQALMLSNMFLHEDDPIVYMEGLHRKREDFKADGNGLLQDIKLNVLINEGTASSSEILAGALQDNGRATIVGRRSFGKGLVQEPFYFTDGSGMRITVARFYTPSGRCIQKPYSEDYDYEVLRRYDSGEMVSADSMRIEDGGILPDVFVPIDTTRAGNFYVNCNRKATTMRFASAYFDAHRQELLDIDDYASLLDYLDGAGLERKFLDFALREDRIAPSASEWKSDRQYIMTQVRALVGRYSPLGDNAYYHLFLKTDDAFKAAEEI</sequence>
<comment type="caution">
    <text evidence="7">The sequence shown here is derived from an EMBL/GenBank/DDBJ whole genome shotgun (WGS) entry which is preliminary data.</text>
</comment>
<dbReference type="InterPro" id="IPR004447">
    <property type="entry name" value="Peptidase_S41A"/>
</dbReference>
<evidence type="ECO:0000256" key="3">
    <source>
        <dbReference type="ARBA" id="ARBA00022801"/>
    </source>
</evidence>
<feature type="domain" description="PDZ" evidence="6">
    <location>
        <begin position="82"/>
        <end position="170"/>
    </location>
</feature>
<dbReference type="InterPro" id="IPR029045">
    <property type="entry name" value="ClpP/crotonase-like_dom_sf"/>
</dbReference>
<dbReference type="InterPro" id="IPR001478">
    <property type="entry name" value="PDZ"/>
</dbReference>
<dbReference type="CDD" id="cd06782">
    <property type="entry name" value="cpPDZ_CPP-like"/>
    <property type="match status" value="1"/>
</dbReference>
<reference evidence="7" key="2">
    <citation type="journal article" date="2021" name="PeerJ">
        <title>Extensive microbial diversity within the chicken gut microbiome revealed by metagenomics and culture.</title>
        <authorList>
            <person name="Gilroy R."/>
            <person name="Ravi A."/>
            <person name="Getino M."/>
            <person name="Pursley I."/>
            <person name="Horton D.L."/>
            <person name="Alikhan N.F."/>
            <person name="Baker D."/>
            <person name="Gharbi K."/>
            <person name="Hall N."/>
            <person name="Watson M."/>
            <person name="Adriaenssens E.M."/>
            <person name="Foster-Nyarko E."/>
            <person name="Jarju S."/>
            <person name="Secka A."/>
            <person name="Antonio M."/>
            <person name="Oren A."/>
            <person name="Chaudhuri R.R."/>
            <person name="La Ragione R."/>
            <person name="Hildebrand F."/>
            <person name="Pallen M.J."/>
        </authorList>
    </citation>
    <scope>NUCLEOTIDE SEQUENCE</scope>
    <source>
        <strain evidence="7">ChiHecec2B26-709</strain>
    </source>
</reference>
<dbReference type="PROSITE" id="PS50106">
    <property type="entry name" value="PDZ"/>
    <property type="match status" value="1"/>
</dbReference>
<dbReference type="GO" id="GO:0008236">
    <property type="term" value="F:serine-type peptidase activity"/>
    <property type="evidence" value="ECO:0007669"/>
    <property type="project" value="UniProtKB-KW"/>
</dbReference>